<organism evidence="2 3">
    <name type="scientific">Tagetes erecta</name>
    <name type="common">African marigold</name>
    <dbReference type="NCBI Taxonomy" id="13708"/>
    <lineage>
        <taxon>Eukaryota</taxon>
        <taxon>Viridiplantae</taxon>
        <taxon>Streptophyta</taxon>
        <taxon>Embryophyta</taxon>
        <taxon>Tracheophyta</taxon>
        <taxon>Spermatophyta</taxon>
        <taxon>Magnoliopsida</taxon>
        <taxon>eudicotyledons</taxon>
        <taxon>Gunneridae</taxon>
        <taxon>Pentapetalae</taxon>
        <taxon>asterids</taxon>
        <taxon>campanulids</taxon>
        <taxon>Asterales</taxon>
        <taxon>Asteraceae</taxon>
        <taxon>Asteroideae</taxon>
        <taxon>Heliantheae alliance</taxon>
        <taxon>Tageteae</taxon>
        <taxon>Tagetes</taxon>
    </lineage>
</organism>
<sequence length="66" mass="7463">MKNIYPLPYTLLRSIAQSARRSTSLNRSSSTILRPLSPATTTTSPSSVVTSHQMEMENKEWHQKTD</sequence>
<feature type="region of interest" description="Disordered" evidence="1">
    <location>
        <begin position="20"/>
        <end position="66"/>
    </location>
</feature>
<gene>
    <name evidence="2" type="ORF">QVD17_07218</name>
</gene>
<evidence type="ECO:0000313" key="2">
    <source>
        <dbReference type="EMBL" id="KAK1441368.1"/>
    </source>
</evidence>
<evidence type="ECO:0000256" key="1">
    <source>
        <dbReference type="SAM" id="MobiDB-lite"/>
    </source>
</evidence>
<reference evidence="2" key="1">
    <citation type="journal article" date="2023" name="bioRxiv">
        <title>Improved chromosome-level genome assembly for marigold (Tagetes erecta).</title>
        <authorList>
            <person name="Jiang F."/>
            <person name="Yuan L."/>
            <person name="Wang S."/>
            <person name="Wang H."/>
            <person name="Xu D."/>
            <person name="Wang A."/>
            <person name="Fan W."/>
        </authorList>
    </citation>
    <scope>NUCLEOTIDE SEQUENCE</scope>
    <source>
        <strain evidence="2">WSJ</strain>
        <tissue evidence="2">Leaf</tissue>
    </source>
</reference>
<evidence type="ECO:0000313" key="3">
    <source>
        <dbReference type="Proteomes" id="UP001229421"/>
    </source>
</evidence>
<accession>A0AAD8LKZ5</accession>
<proteinExistence type="predicted"/>
<name>A0AAD8LKZ5_TARER</name>
<protein>
    <submittedName>
        <fullName evidence="2">Uncharacterized protein</fullName>
    </submittedName>
</protein>
<dbReference type="EMBL" id="JAUHHV010000001">
    <property type="protein sequence ID" value="KAK1441368.1"/>
    <property type="molecule type" value="Genomic_DNA"/>
</dbReference>
<dbReference type="Proteomes" id="UP001229421">
    <property type="component" value="Unassembled WGS sequence"/>
</dbReference>
<dbReference type="AlphaFoldDB" id="A0AAD8LKZ5"/>
<feature type="compositionally biased region" description="Low complexity" evidence="1">
    <location>
        <begin position="20"/>
        <end position="51"/>
    </location>
</feature>
<keyword evidence="3" id="KW-1185">Reference proteome</keyword>
<comment type="caution">
    <text evidence="2">The sequence shown here is derived from an EMBL/GenBank/DDBJ whole genome shotgun (WGS) entry which is preliminary data.</text>
</comment>
<feature type="compositionally biased region" description="Basic and acidic residues" evidence="1">
    <location>
        <begin position="54"/>
        <end position="66"/>
    </location>
</feature>